<comment type="caution">
    <text evidence="1">The sequence shown here is derived from an EMBL/GenBank/DDBJ whole genome shotgun (WGS) entry which is preliminary data.</text>
</comment>
<dbReference type="RefSeq" id="WP_274676381.1">
    <property type="nucleotide sequence ID" value="NZ_JAKNAX010000146.1"/>
</dbReference>
<dbReference type="Proteomes" id="UP001140978">
    <property type="component" value="Unassembled WGS sequence"/>
</dbReference>
<dbReference type="EMBL" id="JAKNAX010000146">
    <property type="protein sequence ID" value="MDE1348460.1"/>
    <property type="molecule type" value="Genomic_DNA"/>
</dbReference>
<proteinExistence type="predicted"/>
<gene>
    <name evidence="1" type="ORF">L9X51_19065</name>
</gene>
<sequence length="76" mass="8671">LKTINLRLFKNPFRPSQLAENTERIINGIVALTLKIHQTHNAQLRGEQRHHPNLKHCAINTKFEVEAKVPSVVNPS</sequence>
<name>A0A9X4FDZ8_9VIBR</name>
<evidence type="ECO:0000313" key="1">
    <source>
        <dbReference type="EMBL" id="MDE1348460.1"/>
    </source>
</evidence>
<dbReference type="AlphaFoldDB" id="A0A9X4FDZ8"/>
<accession>A0A9X4FDZ8</accession>
<protein>
    <submittedName>
        <fullName evidence="1">Uncharacterized protein</fullName>
    </submittedName>
</protein>
<reference evidence="1" key="1">
    <citation type="submission" date="2022-02" db="EMBL/GenBank/DDBJ databases">
        <title>Emergence and expansion in Europe of a Vibrio aestuarianus clonal complex pathogenic for oysters.</title>
        <authorList>
            <person name="Mesnil A."/>
            <person name="Travers M.-A."/>
        </authorList>
    </citation>
    <scope>NUCLEOTIDE SEQUENCE</scope>
    <source>
        <strain evidence="1">19_064_15T1</strain>
    </source>
</reference>
<feature type="non-terminal residue" evidence="1">
    <location>
        <position position="1"/>
    </location>
</feature>
<evidence type="ECO:0000313" key="2">
    <source>
        <dbReference type="Proteomes" id="UP001140978"/>
    </source>
</evidence>
<organism evidence="1 2">
    <name type="scientific">Vibrio aestuarianus</name>
    <dbReference type="NCBI Taxonomy" id="28171"/>
    <lineage>
        <taxon>Bacteria</taxon>
        <taxon>Pseudomonadati</taxon>
        <taxon>Pseudomonadota</taxon>
        <taxon>Gammaproteobacteria</taxon>
        <taxon>Vibrionales</taxon>
        <taxon>Vibrionaceae</taxon>
        <taxon>Vibrio</taxon>
    </lineage>
</organism>